<dbReference type="AlphaFoldDB" id="A0AAJ7UAW1"/>
<evidence type="ECO:0000256" key="12">
    <source>
        <dbReference type="ARBA" id="ARBA00023098"/>
    </source>
</evidence>
<dbReference type="EC" id="5.3.3.2" evidence="6"/>
<dbReference type="InterPro" id="IPR011876">
    <property type="entry name" value="IsopentenylPP_isomerase_typ1"/>
</dbReference>
<evidence type="ECO:0000256" key="5">
    <source>
        <dbReference type="ARBA" id="ARBA00007579"/>
    </source>
</evidence>
<feature type="region of interest" description="Disordered" evidence="15">
    <location>
        <begin position="81"/>
        <end position="111"/>
    </location>
</feature>
<feature type="region of interest" description="Disordered" evidence="15">
    <location>
        <begin position="45"/>
        <end position="66"/>
    </location>
</feature>
<dbReference type="Proteomes" id="UP001318040">
    <property type="component" value="Chromosome 56"/>
</dbReference>
<sequence>MRYSHPASSGCHEHYRESYPRLIGPMGSRDTVRVQEWSRRLRIQEPWRRDRPSPKPGASRQSCQRAGDVYGSVVTSISTSPFRPRVTSLSRATPPLHPARPPSPSNWSRPPRAMTRALRHVMAVANGVVAGRGLCRALLASSAQRRLSSFFGGEMPAGDTAGLDGRQVELLAEMCILVDRDDRPVGADTKKNCHLNENIHKGMLHRAFSVFLFNSKNELLLQQRSDAKITFPGCFTNTCCSHPLHVDSEMREEAALGVRNAAQRRLHQELGIPMEQVTPEELTYLTRIHYEAASDGVWGEHEVDYILFARKDVEVTPDPNEVQSVRYVTPDGLRELLARARDGSALVTPWFRLIAESFLFRWWDNLHDLESFKDHATIHRM</sequence>
<comment type="similarity">
    <text evidence="5">Belongs to the IPP isomerase type 1 family.</text>
</comment>
<dbReference type="FunFam" id="3.90.79.10:FF:000012">
    <property type="entry name" value="Isopentenyl-diphosphate Delta-isomerase 1"/>
    <property type="match status" value="1"/>
</dbReference>
<keyword evidence="9" id="KW-1207">Sterol metabolism</keyword>
<comment type="catalytic activity">
    <reaction evidence="1">
        <text>isopentenyl diphosphate = dimethylallyl diphosphate</text>
        <dbReference type="Rhea" id="RHEA:23284"/>
        <dbReference type="ChEBI" id="CHEBI:57623"/>
        <dbReference type="ChEBI" id="CHEBI:128769"/>
        <dbReference type="EC" id="5.3.3.2"/>
    </reaction>
</comment>
<comment type="cofactor">
    <cofactor evidence="2">
        <name>Mg(2+)</name>
        <dbReference type="ChEBI" id="CHEBI:18420"/>
    </cofactor>
</comment>
<evidence type="ECO:0000256" key="14">
    <source>
        <dbReference type="ARBA" id="ARBA00023235"/>
    </source>
</evidence>
<name>A0AAJ7UAW1_PETMA</name>
<evidence type="ECO:0000256" key="11">
    <source>
        <dbReference type="ARBA" id="ARBA00022955"/>
    </source>
</evidence>
<comment type="function">
    <text evidence="3">Catalyzes the 1,3-allylic rearrangement of the homoallylic substrate isopentenyl (IPP) to its highly electrophilic allylic isomer, dimethylallyl diphosphate (DMAPP).</text>
</comment>
<evidence type="ECO:0000313" key="17">
    <source>
        <dbReference type="Proteomes" id="UP001318040"/>
    </source>
</evidence>
<dbReference type="Gene3D" id="3.90.79.10">
    <property type="entry name" value="Nucleoside Triphosphate Pyrophosphohydrolase"/>
    <property type="match status" value="1"/>
</dbReference>
<evidence type="ECO:0000256" key="7">
    <source>
        <dbReference type="ARBA" id="ARBA00022516"/>
    </source>
</evidence>
<dbReference type="InterPro" id="IPR015797">
    <property type="entry name" value="NUDIX_hydrolase-like_dom_sf"/>
</dbReference>
<keyword evidence="10" id="KW-0460">Magnesium</keyword>
<evidence type="ECO:0000256" key="4">
    <source>
        <dbReference type="ARBA" id="ARBA00004826"/>
    </source>
</evidence>
<comment type="pathway">
    <text evidence="4">Isoprenoid biosynthesis; dimethylallyl diphosphate biosynthesis; dimethylallyl diphosphate from isopentenyl diphosphate: step 1/1.</text>
</comment>
<evidence type="ECO:0000256" key="2">
    <source>
        <dbReference type="ARBA" id="ARBA00001946"/>
    </source>
</evidence>
<dbReference type="GO" id="GO:0004452">
    <property type="term" value="F:isopentenyl-diphosphate delta-isomerase activity"/>
    <property type="evidence" value="ECO:0007669"/>
    <property type="project" value="UniProtKB-EC"/>
</dbReference>
<evidence type="ECO:0000256" key="6">
    <source>
        <dbReference type="ARBA" id="ARBA00012057"/>
    </source>
</evidence>
<keyword evidence="9" id="KW-0153">Cholesterol metabolism</keyword>
<accession>A0AAJ7UAW1</accession>
<evidence type="ECO:0000256" key="3">
    <source>
        <dbReference type="ARBA" id="ARBA00003951"/>
    </source>
</evidence>
<dbReference type="PROSITE" id="PS51462">
    <property type="entry name" value="NUDIX"/>
    <property type="match status" value="1"/>
</dbReference>
<keyword evidence="12" id="KW-0443">Lipid metabolism</keyword>
<evidence type="ECO:0000256" key="15">
    <source>
        <dbReference type="SAM" id="MobiDB-lite"/>
    </source>
</evidence>
<feature type="compositionally biased region" description="Polar residues" evidence="15">
    <location>
        <begin position="81"/>
        <end position="91"/>
    </location>
</feature>
<proteinExistence type="inferred from homology"/>
<keyword evidence="9" id="KW-0756">Sterol biosynthesis</keyword>
<keyword evidence="9" id="KW-0753">Steroid metabolism</keyword>
<gene>
    <name evidence="18" type="primary">IDI1</name>
</gene>
<evidence type="ECO:0000256" key="8">
    <source>
        <dbReference type="ARBA" id="ARBA00022723"/>
    </source>
</evidence>
<dbReference type="GO" id="GO:0006695">
    <property type="term" value="P:cholesterol biosynthetic process"/>
    <property type="evidence" value="ECO:0007669"/>
    <property type="project" value="UniProtKB-KW"/>
</dbReference>
<dbReference type="NCBIfam" id="TIGR02150">
    <property type="entry name" value="IPP_isom_1"/>
    <property type="match status" value="1"/>
</dbReference>
<dbReference type="Pfam" id="PF00293">
    <property type="entry name" value="NUDIX"/>
    <property type="match status" value="1"/>
</dbReference>
<feature type="domain" description="Nudix hydrolase" evidence="16">
    <location>
        <begin position="203"/>
        <end position="353"/>
    </location>
</feature>
<evidence type="ECO:0000256" key="9">
    <source>
        <dbReference type="ARBA" id="ARBA00022778"/>
    </source>
</evidence>
<dbReference type="CDD" id="cd02885">
    <property type="entry name" value="NUDIX_IPP_Isomerase"/>
    <property type="match status" value="1"/>
</dbReference>
<protein>
    <recommendedName>
        <fullName evidence="6">isopentenyl-diphosphate Delta-isomerase</fullName>
        <ecNumber evidence="6">5.3.3.2</ecNumber>
    </recommendedName>
</protein>
<dbReference type="PANTHER" id="PTHR10885">
    <property type="entry name" value="ISOPENTENYL-DIPHOSPHATE DELTA-ISOMERASE"/>
    <property type="match status" value="1"/>
</dbReference>
<reference evidence="18" key="1">
    <citation type="submission" date="2025-08" db="UniProtKB">
        <authorList>
            <consortium name="RefSeq"/>
        </authorList>
    </citation>
    <scope>IDENTIFICATION</scope>
    <source>
        <tissue evidence="18">Sperm</tissue>
    </source>
</reference>
<evidence type="ECO:0000259" key="16">
    <source>
        <dbReference type="PROSITE" id="PS51462"/>
    </source>
</evidence>
<organism evidence="17 18">
    <name type="scientific">Petromyzon marinus</name>
    <name type="common">Sea lamprey</name>
    <dbReference type="NCBI Taxonomy" id="7757"/>
    <lineage>
        <taxon>Eukaryota</taxon>
        <taxon>Metazoa</taxon>
        <taxon>Chordata</taxon>
        <taxon>Craniata</taxon>
        <taxon>Vertebrata</taxon>
        <taxon>Cyclostomata</taxon>
        <taxon>Hyperoartia</taxon>
        <taxon>Petromyzontiformes</taxon>
        <taxon>Petromyzontidae</taxon>
        <taxon>Petromyzon</taxon>
    </lineage>
</organism>
<dbReference type="GO" id="GO:0046872">
    <property type="term" value="F:metal ion binding"/>
    <property type="evidence" value="ECO:0007669"/>
    <property type="project" value="UniProtKB-KW"/>
</dbReference>
<evidence type="ECO:0000256" key="13">
    <source>
        <dbReference type="ARBA" id="ARBA00023229"/>
    </source>
</evidence>
<feature type="compositionally biased region" description="Pro residues" evidence="15">
    <location>
        <begin position="95"/>
        <end position="104"/>
    </location>
</feature>
<keyword evidence="14" id="KW-0413">Isomerase</keyword>
<evidence type="ECO:0000256" key="1">
    <source>
        <dbReference type="ARBA" id="ARBA00000374"/>
    </source>
</evidence>
<keyword evidence="7" id="KW-0444">Lipid biosynthesis</keyword>
<keyword evidence="13" id="KW-0414">Isoprene biosynthesis</keyword>
<keyword evidence="8" id="KW-0479">Metal-binding</keyword>
<keyword evidence="11" id="KW-0752">Steroid biosynthesis</keyword>
<dbReference type="SUPFAM" id="SSF55811">
    <property type="entry name" value="Nudix"/>
    <property type="match status" value="1"/>
</dbReference>
<evidence type="ECO:0000313" key="18">
    <source>
        <dbReference type="RefSeq" id="XP_032831437.1"/>
    </source>
</evidence>
<evidence type="ECO:0000256" key="10">
    <source>
        <dbReference type="ARBA" id="ARBA00022842"/>
    </source>
</evidence>
<dbReference type="InterPro" id="IPR000086">
    <property type="entry name" value="NUDIX_hydrolase_dom"/>
</dbReference>
<dbReference type="PANTHER" id="PTHR10885:SF0">
    <property type="entry name" value="ISOPENTENYL-DIPHOSPHATE DELTA-ISOMERASE"/>
    <property type="match status" value="1"/>
</dbReference>
<dbReference type="RefSeq" id="XP_032831437.1">
    <property type="nucleotide sequence ID" value="XM_032975546.1"/>
</dbReference>
<keyword evidence="9" id="KW-0152">Cholesterol biosynthesis</keyword>
<dbReference type="GO" id="GO:0009240">
    <property type="term" value="P:isopentenyl diphosphate biosynthetic process"/>
    <property type="evidence" value="ECO:0007669"/>
    <property type="project" value="TreeGrafter"/>
</dbReference>
<dbReference type="GO" id="GO:0005737">
    <property type="term" value="C:cytoplasm"/>
    <property type="evidence" value="ECO:0007669"/>
    <property type="project" value="TreeGrafter"/>
</dbReference>
<dbReference type="CTD" id="3422"/>
<keyword evidence="17" id="KW-1185">Reference proteome</keyword>
<dbReference type="KEGG" id="pmrn:116954765"/>